<evidence type="ECO:0000313" key="2">
    <source>
        <dbReference type="EMBL" id="CAA9401763.1"/>
    </source>
</evidence>
<feature type="compositionally biased region" description="Basic residues" evidence="1">
    <location>
        <begin position="1"/>
        <end position="10"/>
    </location>
</feature>
<feature type="compositionally biased region" description="Basic residues" evidence="1">
    <location>
        <begin position="267"/>
        <end position="276"/>
    </location>
</feature>
<feature type="region of interest" description="Disordered" evidence="1">
    <location>
        <begin position="1"/>
        <end position="81"/>
    </location>
</feature>
<organism evidence="2">
    <name type="scientific">uncultured Nocardioides sp</name>
    <dbReference type="NCBI Taxonomy" id="198441"/>
    <lineage>
        <taxon>Bacteria</taxon>
        <taxon>Bacillati</taxon>
        <taxon>Actinomycetota</taxon>
        <taxon>Actinomycetes</taxon>
        <taxon>Propionibacteriales</taxon>
        <taxon>Nocardioidaceae</taxon>
        <taxon>Nocardioides</taxon>
        <taxon>environmental samples</taxon>
    </lineage>
</organism>
<feature type="region of interest" description="Disordered" evidence="1">
    <location>
        <begin position="131"/>
        <end position="297"/>
    </location>
</feature>
<feature type="non-terminal residue" evidence="2">
    <location>
        <position position="297"/>
    </location>
</feature>
<evidence type="ECO:0000256" key="1">
    <source>
        <dbReference type="SAM" id="MobiDB-lite"/>
    </source>
</evidence>
<feature type="compositionally biased region" description="Basic residues" evidence="1">
    <location>
        <begin position="212"/>
        <end position="222"/>
    </location>
</feature>
<sequence>ERRSPLRHRRPGDPGPAPDLQHRRGRGTARHDRLPGLPDAGHRSVRVRQVGTVLHAQVHRGHPGRRPPDHPADGVHRHHRRRRLRAALRRRQALRPLVRPLAVLAGRRVLPRRAGHPAHRLLLLRRLRWHGRPVPPDLLGRRDGTDALQRRRARRGVPRRHQRRAQGPGGGGVRHRHAQDAGDDPDPAPPGRQDHDPGDHQPDGRRTEGHQPRVRRRGRGPHAGREADLHAVPEPRADDHRHRNDLRRRQPAADLAGDVGPEALRRREGRPRRRDGRRGEARDGPLLQGRHRRRSRL</sequence>
<feature type="compositionally biased region" description="Basic and acidic residues" evidence="1">
    <location>
        <begin position="66"/>
        <end position="75"/>
    </location>
</feature>
<name>A0A6J4P6T4_9ACTN</name>
<feature type="compositionally biased region" description="Basic residues" evidence="1">
    <location>
        <begin position="150"/>
        <end position="164"/>
    </location>
</feature>
<accession>A0A6J4P6T4</accession>
<feature type="non-terminal residue" evidence="2">
    <location>
        <position position="1"/>
    </location>
</feature>
<feature type="compositionally biased region" description="Basic and acidic residues" evidence="1">
    <location>
        <begin position="192"/>
        <end position="211"/>
    </location>
</feature>
<feature type="compositionally biased region" description="Basic and acidic residues" evidence="1">
    <location>
        <begin position="223"/>
        <end position="242"/>
    </location>
</feature>
<feature type="compositionally biased region" description="Basic and acidic residues" evidence="1">
    <location>
        <begin position="139"/>
        <end position="149"/>
    </location>
</feature>
<proteinExistence type="predicted"/>
<gene>
    <name evidence="2" type="ORF">AVDCRST_MAG60-2151</name>
</gene>
<protein>
    <submittedName>
        <fullName evidence="2">ABC transporter, permease protein (Cluster 3, basic aa/glutamine/opines)</fullName>
    </submittedName>
</protein>
<dbReference type="EMBL" id="CADCUN010000228">
    <property type="protein sequence ID" value="CAA9401763.1"/>
    <property type="molecule type" value="Genomic_DNA"/>
</dbReference>
<reference evidence="2" key="1">
    <citation type="submission" date="2020-02" db="EMBL/GenBank/DDBJ databases">
        <authorList>
            <person name="Meier V. D."/>
        </authorList>
    </citation>
    <scope>NUCLEOTIDE SEQUENCE</scope>
    <source>
        <strain evidence="2">AVDCRST_MAG60</strain>
    </source>
</reference>
<dbReference type="AlphaFoldDB" id="A0A6J4P6T4"/>